<dbReference type="GO" id="GO:0016491">
    <property type="term" value="F:oxidoreductase activity"/>
    <property type="evidence" value="ECO:0007669"/>
    <property type="project" value="InterPro"/>
</dbReference>
<dbReference type="InterPro" id="IPR036249">
    <property type="entry name" value="Thioredoxin-like_sf"/>
</dbReference>
<gene>
    <name evidence="3" type="ORF">B0T18DRAFT_392105</name>
</gene>
<comment type="caution">
    <text evidence="3">The sequence shown here is derived from an EMBL/GenBank/DDBJ whole genome shotgun (WGS) entry which is preliminary data.</text>
</comment>
<feature type="region of interest" description="Disordered" evidence="1">
    <location>
        <begin position="112"/>
        <end position="132"/>
    </location>
</feature>
<dbReference type="Gene3D" id="3.40.30.10">
    <property type="entry name" value="Glutaredoxin"/>
    <property type="match status" value="1"/>
</dbReference>
<dbReference type="PANTHER" id="PTHR13887">
    <property type="entry name" value="GLUTATHIONE S-TRANSFERASE KAPPA"/>
    <property type="match status" value="1"/>
</dbReference>
<feature type="compositionally biased region" description="Polar residues" evidence="1">
    <location>
        <begin position="113"/>
        <end position="122"/>
    </location>
</feature>
<evidence type="ECO:0000313" key="4">
    <source>
        <dbReference type="Proteomes" id="UP001172155"/>
    </source>
</evidence>
<dbReference type="PANTHER" id="PTHR13887:SF41">
    <property type="entry name" value="THIOREDOXIN SUPERFAMILY PROTEIN"/>
    <property type="match status" value="1"/>
</dbReference>
<organism evidence="3 4">
    <name type="scientific">Schizothecium vesticola</name>
    <dbReference type="NCBI Taxonomy" id="314040"/>
    <lineage>
        <taxon>Eukaryota</taxon>
        <taxon>Fungi</taxon>
        <taxon>Dikarya</taxon>
        <taxon>Ascomycota</taxon>
        <taxon>Pezizomycotina</taxon>
        <taxon>Sordariomycetes</taxon>
        <taxon>Sordariomycetidae</taxon>
        <taxon>Sordariales</taxon>
        <taxon>Schizotheciaceae</taxon>
        <taxon>Schizothecium</taxon>
    </lineage>
</organism>
<dbReference type="CDD" id="cd03024">
    <property type="entry name" value="DsbA_FrnE"/>
    <property type="match status" value="1"/>
</dbReference>
<dbReference type="AlphaFoldDB" id="A0AA40EPU1"/>
<dbReference type="EMBL" id="JAUKUD010000005">
    <property type="protein sequence ID" value="KAK0743301.1"/>
    <property type="molecule type" value="Genomic_DNA"/>
</dbReference>
<sequence>MAKFTVDVYGDTVCPWCYIGQASLDAAIAQHKTLYPDDTFELHWKPFLLYPSAKISAYTKRDSIAVRFGPDAPSFVSRVAAAGAPYGLSFLWSGRTGSTRDSHKLLLLAGDLDSNQTTPPSQNDHHPPIPTAHQPESLLAALFAATLSHGQDVSSRAFLVPLAVAHGLGADAAAVEAYLDSEAAGMRVEREAAAARQVAGVTAVPSYVVNGR</sequence>
<evidence type="ECO:0000256" key="1">
    <source>
        <dbReference type="SAM" id="MobiDB-lite"/>
    </source>
</evidence>
<dbReference type="InterPro" id="IPR001853">
    <property type="entry name" value="DSBA-like_thioredoxin_dom"/>
</dbReference>
<evidence type="ECO:0000259" key="2">
    <source>
        <dbReference type="Pfam" id="PF01323"/>
    </source>
</evidence>
<proteinExistence type="predicted"/>
<keyword evidence="4" id="KW-1185">Reference proteome</keyword>
<evidence type="ECO:0000313" key="3">
    <source>
        <dbReference type="EMBL" id="KAK0743301.1"/>
    </source>
</evidence>
<accession>A0AA40EPU1</accession>
<name>A0AA40EPU1_9PEZI</name>
<protein>
    <submittedName>
        <fullName evidence="3">Thioredoxin-like protein</fullName>
    </submittedName>
</protein>
<dbReference type="Proteomes" id="UP001172155">
    <property type="component" value="Unassembled WGS sequence"/>
</dbReference>
<feature type="domain" description="DSBA-like thioredoxin" evidence="2">
    <location>
        <begin position="134"/>
        <end position="212"/>
    </location>
</feature>
<reference evidence="3" key="1">
    <citation type="submission" date="2023-06" db="EMBL/GenBank/DDBJ databases">
        <title>Genome-scale phylogeny and comparative genomics of the fungal order Sordariales.</title>
        <authorList>
            <consortium name="Lawrence Berkeley National Laboratory"/>
            <person name="Hensen N."/>
            <person name="Bonometti L."/>
            <person name="Westerberg I."/>
            <person name="Brannstrom I.O."/>
            <person name="Guillou S."/>
            <person name="Cros-Aarteil S."/>
            <person name="Calhoun S."/>
            <person name="Haridas S."/>
            <person name="Kuo A."/>
            <person name="Mondo S."/>
            <person name="Pangilinan J."/>
            <person name="Riley R."/>
            <person name="LaButti K."/>
            <person name="Andreopoulos B."/>
            <person name="Lipzen A."/>
            <person name="Chen C."/>
            <person name="Yanf M."/>
            <person name="Daum C."/>
            <person name="Ng V."/>
            <person name="Clum A."/>
            <person name="Steindorff A."/>
            <person name="Ohm R."/>
            <person name="Martin F."/>
            <person name="Silar P."/>
            <person name="Natvig D."/>
            <person name="Lalanne C."/>
            <person name="Gautier V."/>
            <person name="Ament-velasquez S.L."/>
            <person name="Kruys A."/>
            <person name="Hutchinson M.I."/>
            <person name="Powell A.J."/>
            <person name="Barry K."/>
            <person name="Miller A.N."/>
            <person name="Grigoriev I.V."/>
            <person name="Debuchy R."/>
            <person name="Gladieux P."/>
            <person name="Thoren M.H."/>
            <person name="Johannesson H."/>
        </authorList>
    </citation>
    <scope>NUCLEOTIDE SEQUENCE</scope>
    <source>
        <strain evidence="3">SMH3187-1</strain>
    </source>
</reference>
<feature type="domain" description="DSBA-like thioredoxin" evidence="2">
    <location>
        <begin position="5"/>
        <end position="113"/>
    </location>
</feature>
<dbReference type="SUPFAM" id="SSF52833">
    <property type="entry name" value="Thioredoxin-like"/>
    <property type="match status" value="1"/>
</dbReference>
<dbReference type="Pfam" id="PF01323">
    <property type="entry name" value="DSBA"/>
    <property type="match status" value="2"/>
</dbReference>